<dbReference type="PANTHER" id="PTHR43776">
    <property type="entry name" value="TRANSPORT ATP-BINDING PROTEIN"/>
    <property type="match status" value="1"/>
</dbReference>
<dbReference type="SMART" id="SM00382">
    <property type="entry name" value="AAA"/>
    <property type="match status" value="1"/>
</dbReference>
<keyword evidence="3" id="KW-0813">Transport</keyword>
<reference evidence="7 8" key="1">
    <citation type="submission" date="2017-03" db="EMBL/GenBank/DDBJ databases">
        <authorList>
            <person name="Safronova V.I."/>
            <person name="Sazanova A.L."/>
            <person name="Chirak E.R."/>
        </authorList>
    </citation>
    <scope>NUCLEOTIDE SEQUENCE [LARGE SCALE GENOMIC DNA]</scope>
    <source>
        <strain evidence="7 8">Tri-43</strain>
    </source>
</reference>
<dbReference type="RefSeq" id="WP_129417417.1">
    <property type="nucleotide sequence ID" value="NZ_MZMU01000002.1"/>
</dbReference>
<evidence type="ECO:0000256" key="2">
    <source>
        <dbReference type="ARBA" id="ARBA00005417"/>
    </source>
</evidence>
<dbReference type="InterPro" id="IPR017871">
    <property type="entry name" value="ABC_transporter-like_CS"/>
</dbReference>
<protein>
    <submittedName>
        <fullName evidence="7">Dipeptide/oligopeptide/nickel ABC transporter ATP-binding protein</fullName>
    </submittedName>
</protein>
<evidence type="ECO:0000313" key="8">
    <source>
        <dbReference type="Proteomes" id="UP000290767"/>
    </source>
</evidence>
<dbReference type="NCBIfam" id="TIGR01727">
    <property type="entry name" value="oligo_HPY"/>
    <property type="match status" value="1"/>
</dbReference>
<dbReference type="GO" id="GO:0005524">
    <property type="term" value="F:ATP binding"/>
    <property type="evidence" value="ECO:0007669"/>
    <property type="project" value="UniProtKB-KW"/>
</dbReference>
<name>A0A4Q1UD95_RHILE</name>
<dbReference type="Proteomes" id="UP000290767">
    <property type="component" value="Unassembled WGS sequence"/>
</dbReference>
<accession>A0A4Q1UD95</accession>
<keyword evidence="5 7" id="KW-0067">ATP-binding</keyword>
<dbReference type="InterPro" id="IPR003439">
    <property type="entry name" value="ABC_transporter-like_ATP-bd"/>
</dbReference>
<dbReference type="EMBL" id="MZMU01000002">
    <property type="protein sequence ID" value="RXT30049.1"/>
    <property type="molecule type" value="Genomic_DNA"/>
</dbReference>
<evidence type="ECO:0000256" key="4">
    <source>
        <dbReference type="ARBA" id="ARBA00022741"/>
    </source>
</evidence>
<feature type="domain" description="ABC transporter" evidence="6">
    <location>
        <begin position="6"/>
        <end position="250"/>
    </location>
</feature>
<dbReference type="Pfam" id="PF00005">
    <property type="entry name" value="ABC_tran"/>
    <property type="match status" value="1"/>
</dbReference>
<evidence type="ECO:0000259" key="6">
    <source>
        <dbReference type="PROSITE" id="PS50893"/>
    </source>
</evidence>
<dbReference type="InterPro" id="IPR050319">
    <property type="entry name" value="ABC_transp_ATP-bind"/>
</dbReference>
<dbReference type="PROSITE" id="PS50893">
    <property type="entry name" value="ABC_TRANSPORTER_2"/>
    <property type="match status" value="1"/>
</dbReference>
<dbReference type="SUPFAM" id="SSF52540">
    <property type="entry name" value="P-loop containing nucleoside triphosphate hydrolases"/>
    <property type="match status" value="1"/>
</dbReference>
<dbReference type="InterPro" id="IPR027417">
    <property type="entry name" value="P-loop_NTPase"/>
</dbReference>
<dbReference type="InterPro" id="IPR013563">
    <property type="entry name" value="Oligopep_ABC_C"/>
</dbReference>
<gene>
    <name evidence="7" type="ORF">B5P46_03085</name>
</gene>
<sequence>MIEPLLKVQNLSRHFGSASAPVRAVDDVSFEIASGETLGLVGESGCGKTSLVRTLLKLGPATSGSALLDGVDITTAGGRRLHELRRKMQVVFQDPYQSLNPRMRVDRLISEPWALHPGVVPKSNWREETVKLLESVGLRAEHADRYPSEFSGGQRQRLGIARALALNPTLLVCDEPVSALDVSVQAQVINLLAGLRRERNLAMLFVAHDLAVVRHVSDRVMVMYLGKIIETGPKQSIFNAAAHPYTQALMSAVPTPDPRRRAQRKRIVLQGDLPSPANPPSGCRFRTRCWKATSICAEQEPALTARTAAPGLLTACHHADPEIANEIPRLEGTEPRSIMPR</sequence>
<organism evidence="7 8">
    <name type="scientific">Rhizobium leguminosarum</name>
    <dbReference type="NCBI Taxonomy" id="384"/>
    <lineage>
        <taxon>Bacteria</taxon>
        <taxon>Pseudomonadati</taxon>
        <taxon>Pseudomonadota</taxon>
        <taxon>Alphaproteobacteria</taxon>
        <taxon>Hyphomicrobiales</taxon>
        <taxon>Rhizobiaceae</taxon>
        <taxon>Rhizobium/Agrobacterium group</taxon>
        <taxon>Rhizobium</taxon>
    </lineage>
</organism>
<proteinExistence type="inferred from homology"/>
<comment type="similarity">
    <text evidence="2">Belongs to the ABC transporter superfamily.</text>
</comment>
<dbReference type="AlphaFoldDB" id="A0A4Q1UD95"/>
<dbReference type="PANTHER" id="PTHR43776:SF7">
    <property type="entry name" value="D,D-DIPEPTIDE TRANSPORT ATP-BINDING PROTEIN DDPF-RELATED"/>
    <property type="match status" value="1"/>
</dbReference>
<dbReference type="PROSITE" id="PS00211">
    <property type="entry name" value="ABC_TRANSPORTER_1"/>
    <property type="match status" value="1"/>
</dbReference>
<dbReference type="GO" id="GO:0005886">
    <property type="term" value="C:plasma membrane"/>
    <property type="evidence" value="ECO:0007669"/>
    <property type="project" value="UniProtKB-SubCell"/>
</dbReference>
<dbReference type="GO" id="GO:0015833">
    <property type="term" value="P:peptide transport"/>
    <property type="evidence" value="ECO:0007669"/>
    <property type="project" value="InterPro"/>
</dbReference>
<dbReference type="FunFam" id="3.40.50.300:FF:000016">
    <property type="entry name" value="Oligopeptide ABC transporter ATP-binding component"/>
    <property type="match status" value="1"/>
</dbReference>
<evidence type="ECO:0000256" key="3">
    <source>
        <dbReference type="ARBA" id="ARBA00022448"/>
    </source>
</evidence>
<keyword evidence="4" id="KW-0547">Nucleotide-binding</keyword>
<dbReference type="CDD" id="cd03257">
    <property type="entry name" value="ABC_NikE_OppD_transporters"/>
    <property type="match status" value="1"/>
</dbReference>
<dbReference type="Gene3D" id="3.40.50.300">
    <property type="entry name" value="P-loop containing nucleotide triphosphate hydrolases"/>
    <property type="match status" value="1"/>
</dbReference>
<dbReference type="GO" id="GO:0055085">
    <property type="term" value="P:transmembrane transport"/>
    <property type="evidence" value="ECO:0007669"/>
    <property type="project" value="UniProtKB-ARBA"/>
</dbReference>
<comment type="caution">
    <text evidence="7">The sequence shown here is derived from an EMBL/GenBank/DDBJ whole genome shotgun (WGS) entry which is preliminary data.</text>
</comment>
<comment type="subcellular location">
    <subcellularLocation>
        <location evidence="1">Cell inner membrane</location>
        <topology evidence="1">Peripheral membrane protein</topology>
    </subcellularLocation>
</comment>
<evidence type="ECO:0000256" key="5">
    <source>
        <dbReference type="ARBA" id="ARBA00022840"/>
    </source>
</evidence>
<dbReference type="GO" id="GO:0016887">
    <property type="term" value="F:ATP hydrolysis activity"/>
    <property type="evidence" value="ECO:0007669"/>
    <property type="project" value="InterPro"/>
</dbReference>
<dbReference type="InterPro" id="IPR003593">
    <property type="entry name" value="AAA+_ATPase"/>
</dbReference>
<dbReference type="Pfam" id="PF08352">
    <property type="entry name" value="oligo_HPY"/>
    <property type="match status" value="1"/>
</dbReference>
<evidence type="ECO:0000313" key="7">
    <source>
        <dbReference type="EMBL" id="RXT30049.1"/>
    </source>
</evidence>
<evidence type="ECO:0000256" key="1">
    <source>
        <dbReference type="ARBA" id="ARBA00004417"/>
    </source>
</evidence>